<protein>
    <submittedName>
        <fullName evidence="1">Uncharacterized protein</fullName>
    </submittedName>
</protein>
<gene>
    <name evidence="1" type="ORF">D7223_08380</name>
</gene>
<name>A0A3A9ZMF9_9ACTN</name>
<dbReference type="AlphaFoldDB" id="A0A3A9ZMF9"/>
<dbReference type="Proteomes" id="UP000281726">
    <property type="component" value="Unassembled WGS sequence"/>
</dbReference>
<accession>A0A3A9ZMF9</accession>
<dbReference type="EMBL" id="RBAK01000002">
    <property type="protein sequence ID" value="RKN49491.1"/>
    <property type="molecule type" value="Genomic_DNA"/>
</dbReference>
<comment type="caution">
    <text evidence="1">The sequence shown here is derived from an EMBL/GenBank/DDBJ whole genome shotgun (WGS) entry which is preliminary data.</text>
</comment>
<evidence type="ECO:0000313" key="1">
    <source>
        <dbReference type="EMBL" id="RKN49491.1"/>
    </source>
</evidence>
<organism evidence="1 2">
    <name type="scientific">Micromonospora endolithica</name>
    <dbReference type="NCBI Taxonomy" id="230091"/>
    <lineage>
        <taxon>Bacteria</taxon>
        <taxon>Bacillati</taxon>
        <taxon>Actinomycetota</taxon>
        <taxon>Actinomycetes</taxon>
        <taxon>Micromonosporales</taxon>
        <taxon>Micromonosporaceae</taxon>
        <taxon>Micromonospora</taxon>
    </lineage>
</organism>
<sequence length="376" mass="39093">MLVLVSVYAFDDVRRELLVVWPAVVGWGARVVGQLRPAVSAETAGRLTGELTRLSQALWGSYVRPASGGDDEQERWSVVHDAVQEPNLPDASGQLLVSYEPVEEAAHRLGRVLHGAGDAALTGAVVSEVRCEVDAVRRAGLGDLSGRAVQAALVDRVDASPLQVSAADEVLRADPLGGGLLSVAVDPAAACVAAAHWLAAAAVVAGEESGNSAAGVFADADDIQAVSVEVPTLVVGRIVDGGVSPRRVVMDLLRAAVAAGEGVIVDPDGVAADNARIQSLVAGLSAAERAEVLASEPVRATLLDPRRPARDLLEHLLDGIASCRLLFAEYADDEFDDEPIRPSDEGGAAWDAAEPGKLEFVVLVRQEAEQSGGRLS</sequence>
<proteinExistence type="predicted"/>
<evidence type="ECO:0000313" key="2">
    <source>
        <dbReference type="Proteomes" id="UP000281726"/>
    </source>
</evidence>
<keyword evidence="2" id="KW-1185">Reference proteome</keyword>
<reference evidence="1 2" key="1">
    <citation type="journal article" date="2004" name="Syst. Appl. Microbiol.">
        <title>Cryptoendolithic actinomycetes from antarctic sandstone rock samples: Micromonospora endolithica sp. nov. and two isolates related to Micromonospora coerulea Jensen 1932.</title>
        <authorList>
            <person name="Hirsch P."/>
            <person name="Mevs U."/>
            <person name="Kroppenstedt R.M."/>
            <person name="Schumann P."/>
            <person name="Stackebrandt E."/>
        </authorList>
    </citation>
    <scope>NUCLEOTIDE SEQUENCE [LARGE SCALE GENOMIC DNA]</scope>
    <source>
        <strain evidence="1 2">JCM 12677</strain>
    </source>
</reference>